<organism evidence="2 3">
    <name type="scientific">Pomacea canaliculata</name>
    <name type="common">Golden apple snail</name>
    <dbReference type="NCBI Taxonomy" id="400727"/>
    <lineage>
        <taxon>Eukaryota</taxon>
        <taxon>Metazoa</taxon>
        <taxon>Spiralia</taxon>
        <taxon>Lophotrochozoa</taxon>
        <taxon>Mollusca</taxon>
        <taxon>Gastropoda</taxon>
        <taxon>Caenogastropoda</taxon>
        <taxon>Architaenioglossa</taxon>
        <taxon>Ampullarioidea</taxon>
        <taxon>Ampullariidae</taxon>
        <taxon>Pomacea</taxon>
    </lineage>
</organism>
<sequence length="87" mass="9936">MSAFAVSYAGGGRSEVDTVSLQEKTDQVERNATFWQRIQHKYSCCLVDFIVHFLCPTQKNEVAFNQPTTSPKSRDARRDKYQDSCLV</sequence>
<gene>
    <name evidence="2" type="ORF">C0Q70_09539</name>
</gene>
<protein>
    <submittedName>
        <fullName evidence="2">Uncharacterized protein</fullName>
    </submittedName>
</protein>
<feature type="compositionally biased region" description="Basic and acidic residues" evidence="1">
    <location>
        <begin position="72"/>
        <end position="87"/>
    </location>
</feature>
<dbReference type="EMBL" id="PZQS01000005">
    <property type="protein sequence ID" value="PVD30275.1"/>
    <property type="molecule type" value="Genomic_DNA"/>
</dbReference>
<keyword evidence="3" id="KW-1185">Reference proteome</keyword>
<proteinExistence type="predicted"/>
<evidence type="ECO:0000256" key="1">
    <source>
        <dbReference type="SAM" id="MobiDB-lite"/>
    </source>
</evidence>
<evidence type="ECO:0000313" key="2">
    <source>
        <dbReference type="EMBL" id="PVD30275.1"/>
    </source>
</evidence>
<reference evidence="2 3" key="1">
    <citation type="submission" date="2018-04" db="EMBL/GenBank/DDBJ databases">
        <title>The genome of golden apple snail Pomacea canaliculata provides insight into stress tolerance and invasive adaptation.</title>
        <authorList>
            <person name="Liu C."/>
            <person name="Liu B."/>
            <person name="Ren Y."/>
            <person name="Zhang Y."/>
            <person name="Wang H."/>
            <person name="Li S."/>
            <person name="Jiang F."/>
            <person name="Yin L."/>
            <person name="Zhang G."/>
            <person name="Qian W."/>
            <person name="Fan W."/>
        </authorList>
    </citation>
    <scope>NUCLEOTIDE SEQUENCE [LARGE SCALE GENOMIC DNA]</scope>
    <source>
        <strain evidence="2">SZHN2017</strain>
        <tissue evidence="2">Muscle</tissue>
    </source>
</reference>
<feature type="region of interest" description="Disordered" evidence="1">
    <location>
        <begin position="63"/>
        <end position="87"/>
    </location>
</feature>
<accession>A0A2T7PA21</accession>
<dbReference type="Proteomes" id="UP000245119">
    <property type="component" value="Linkage Group LG5"/>
</dbReference>
<dbReference type="AlphaFoldDB" id="A0A2T7PA21"/>
<name>A0A2T7PA21_POMCA</name>
<comment type="caution">
    <text evidence="2">The sequence shown here is derived from an EMBL/GenBank/DDBJ whole genome shotgun (WGS) entry which is preliminary data.</text>
</comment>
<dbReference type="OrthoDB" id="191686at2759"/>
<evidence type="ECO:0000313" key="3">
    <source>
        <dbReference type="Proteomes" id="UP000245119"/>
    </source>
</evidence>